<evidence type="ECO:0000256" key="2">
    <source>
        <dbReference type="ARBA" id="ARBA00007964"/>
    </source>
</evidence>
<dbReference type="Proteomes" id="UP000005435">
    <property type="component" value="Chromosome"/>
</dbReference>
<keyword evidence="14" id="KW-1185">Reference proteome</keyword>
<comment type="pathway">
    <text evidence="1">Amino-acid biosynthesis; L-tyrosine biosynthesis; (4-hydroxyphenyl)pyruvate from prephenate (NAD(+) route): step 1/1.</text>
</comment>
<accession>G8LT50</accession>
<dbReference type="FunFam" id="1.10.3660.10:FF:000003">
    <property type="entry name" value="Prephenate dehydrogenase"/>
    <property type="match status" value="1"/>
</dbReference>
<keyword evidence="7" id="KW-0560">Oxidoreductase</keyword>
<comment type="similarity">
    <text evidence="2">Belongs to the prephenate/arogenate dehydrogenase family.</text>
</comment>
<dbReference type="InterPro" id="IPR045865">
    <property type="entry name" value="ACT-like_dom_sf"/>
</dbReference>
<protein>
    <recommendedName>
        <fullName evidence="4">Prephenate dehydrogenase</fullName>
        <ecNumber evidence="3">1.3.1.12</ecNumber>
    </recommendedName>
</protein>
<dbReference type="PROSITE" id="PS51671">
    <property type="entry name" value="ACT"/>
    <property type="match status" value="1"/>
</dbReference>
<dbReference type="AlphaFoldDB" id="G8LT50"/>
<dbReference type="SUPFAM" id="SSF55021">
    <property type="entry name" value="ACT-like"/>
    <property type="match status" value="1"/>
</dbReference>
<gene>
    <name evidence="13" type="ordered locus">Clocl_0539</name>
</gene>
<dbReference type="EMBL" id="CP003065">
    <property type="protein sequence ID" value="AEV67254.1"/>
    <property type="molecule type" value="Genomic_DNA"/>
</dbReference>
<dbReference type="InterPro" id="IPR050812">
    <property type="entry name" value="Preph/Arog_dehydrog"/>
</dbReference>
<dbReference type="PANTHER" id="PTHR21363">
    <property type="entry name" value="PREPHENATE DEHYDROGENASE"/>
    <property type="match status" value="1"/>
</dbReference>
<reference evidence="14" key="1">
    <citation type="submission" date="2011-12" db="EMBL/GenBank/DDBJ databases">
        <title>Complete sequence of Clostridium clariflavum DSM 19732.</title>
        <authorList>
            <consortium name="US DOE Joint Genome Institute"/>
            <person name="Lucas S."/>
            <person name="Han J."/>
            <person name="Lapidus A."/>
            <person name="Cheng J.-F."/>
            <person name="Goodwin L."/>
            <person name="Pitluck S."/>
            <person name="Peters L."/>
            <person name="Teshima H."/>
            <person name="Detter J.C."/>
            <person name="Han C."/>
            <person name="Tapia R."/>
            <person name="Land M."/>
            <person name="Hauser L."/>
            <person name="Kyrpides N."/>
            <person name="Ivanova N."/>
            <person name="Pagani I."/>
            <person name="Kitzmiller T."/>
            <person name="Lynd L."/>
            <person name="Izquierdo J."/>
            <person name="Woyke T."/>
        </authorList>
    </citation>
    <scope>NUCLEOTIDE SEQUENCE [LARGE SCALE GENOMIC DNA]</scope>
    <source>
        <strain evidence="14">DSM 19732 / NBRC 101661 / EBR45</strain>
    </source>
</reference>
<reference evidence="13 14" key="2">
    <citation type="journal article" date="2012" name="Stand. Genomic Sci.">
        <title>Complete Genome Sequence of Clostridium clariflavum DSM 19732.</title>
        <authorList>
            <person name="Izquierdo J.A."/>
            <person name="Goodwin L."/>
            <person name="Davenport K.W."/>
            <person name="Teshima H."/>
            <person name="Bruce D."/>
            <person name="Detter C."/>
            <person name="Tapia R."/>
            <person name="Han S."/>
            <person name="Land M."/>
            <person name="Hauser L."/>
            <person name="Jeffries C.D."/>
            <person name="Han J."/>
            <person name="Pitluck S."/>
            <person name="Nolan M."/>
            <person name="Chen A."/>
            <person name="Huntemann M."/>
            <person name="Mavromatis K."/>
            <person name="Mikhailova N."/>
            <person name="Liolios K."/>
            <person name="Woyke T."/>
            <person name="Lynd L.R."/>
        </authorList>
    </citation>
    <scope>NUCLEOTIDE SEQUENCE [LARGE SCALE GENOMIC DNA]</scope>
    <source>
        <strain evidence="14">DSM 19732 / NBRC 101661 / EBR45</strain>
    </source>
</reference>
<dbReference type="Gene3D" id="3.40.50.720">
    <property type="entry name" value="NAD(P)-binding Rossmann-like Domain"/>
    <property type="match status" value="1"/>
</dbReference>
<dbReference type="InterPro" id="IPR046826">
    <property type="entry name" value="PDH_N"/>
</dbReference>
<dbReference type="Pfam" id="PF02153">
    <property type="entry name" value="PDH_N"/>
    <property type="match status" value="1"/>
</dbReference>
<evidence type="ECO:0000256" key="1">
    <source>
        <dbReference type="ARBA" id="ARBA00005067"/>
    </source>
</evidence>
<dbReference type="STRING" id="720554.Clocl_0539"/>
<dbReference type="InterPro" id="IPR008927">
    <property type="entry name" value="6-PGluconate_DH-like_C_sf"/>
</dbReference>
<dbReference type="InterPro" id="IPR036291">
    <property type="entry name" value="NAD(P)-bd_dom_sf"/>
</dbReference>
<organism evidence="13 14">
    <name type="scientific">Acetivibrio clariflavus (strain DSM 19732 / NBRC 101661 / EBR45)</name>
    <name type="common">Clostridium clariflavum</name>
    <dbReference type="NCBI Taxonomy" id="720554"/>
    <lineage>
        <taxon>Bacteria</taxon>
        <taxon>Bacillati</taxon>
        <taxon>Bacillota</taxon>
        <taxon>Clostridia</taxon>
        <taxon>Eubacteriales</taxon>
        <taxon>Oscillospiraceae</taxon>
        <taxon>Acetivibrio</taxon>
    </lineage>
</organism>
<dbReference type="HOGENOM" id="CLU_055968_2_1_9"/>
<feature type="domain" description="ACT" evidence="12">
    <location>
        <begin position="296"/>
        <end position="365"/>
    </location>
</feature>
<dbReference type="PROSITE" id="PS51176">
    <property type="entry name" value="PDH_ADH"/>
    <property type="match status" value="1"/>
</dbReference>
<dbReference type="OrthoDB" id="9802008at2"/>
<keyword evidence="5" id="KW-0827">Tyrosine biosynthesis</keyword>
<feature type="domain" description="Prephenate/arogenate dehydrogenase" evidence="11">
    <location>
        <begin position="4"/>
        <end position="291"/>
    </location>
</feature>
<dbReference type="Pfam" id="PF20463">
    <property type="entry name" value="PDH_C"/>
    <property type="match status" value="1"/>
</dbReference>
<name>G8LT50_ACECE</name>
<dbReference type="UniPathway" id="UPA00122">
    <property type="reaction ID" value="UER00961"/>
</dbReference>
<dbReference type="Pfam" id="PF01842">
    <property type="entry name" value="ACT"/>
    <property type="match status" value="1"/>
</dbReference>
<dbReference type="Gene3D" id="3.30.70.260">
    <property type="match status" value="1"/>
</dbReference>
<comment type="catalytic activity">
    <reaction evidence="10">
        <text>prephenate + NAD(+) = 3-(4-hydroxyphenyl)pyruvate + CO2 + NADH</text>
        <dbReference type="Rhea" id="RHEA:13869"/>
        <dbReference type="ChEBI" id="CHEBI:16526"/>
        <dbReference type="ChEBI" id="CHEBI:29934"/>
        <dbReference type="ChEBI" id="CHEBI:36242"/>
        <dbReference type="ChEBI" id="CHEBI:57540"/>
        <dbReference type="ChEBI" id="CHEBI:57945"/>
        <dbReference type="EC" id="1.3.1.12"/>
    </reaction>
</comment>
<evidence type="ECO:0000256" key="4">
    <source>
        <dbReference type="ARBA" id="ARBA00016891"/>
    </source>
</evidence>
<dbReference type="FunFam" id="3.40.50.720:FF:000208">
    <property type="entry name" value="Prephenate dehydrogenase"/>
    <property type="match status" value="1"/>
</dbReference>
<dbReference type="Gene3D" id="1.10.3660.10">
    <property type="entry name" value="6-phosphogluconate dehydrogenase C-terminal like domain"/>
    <property type="match status" value="1"/>
</dbReference>
<sequence precursor="true">MEINSVSIIGLGLIGGSLTKALKERLNITEIKAVDLNKQSINQALAEGYITKGYTEINEDIYDSDLIFLCTPVKNAIEYINKLSSKVRDNCIITDVASTKCEIVNFINSMDNPPRFIGGHPMAGTEKSGFASSLSHLFENAYYILTPTIGTKEEDIDVMVNIIKRIGGIPIITDAEEHDFVTAAISHVPHIIASTLVNLVGKLDYPDGKMQTLAAGGFKDITRIASSSPELWENVVLSNKQKIRGVLEAFVETLNEFKKYMDDDNAKSINRYFRTAKELRDSLPDNRKGLLISAHEIIVDVVDKPGIIGEIASILGNNGVNIKNINVSNSREFEQGCLRITLPDSDSVKNAVTLLSDRGYKVYKI</sequence>
<dbReference type="InterPro" id="IPR046825">
    <property type="entry name" value="PDH_C"/>
</dbReference>
<dbReference type="RefSeq" id="WP_014253885.1">
    <property type="nucleotide sequence ID" value="NC_016627.1"/>
</dbReference>
<keyword evidence="6" id="KW-0028">Amino-acid biosynthesis</keyword>
<evidence type="ECO:0000256" key="8">
    <source>
        <dbReference type="ARBA" id="ARBA00023027"/>
    </source>
</evidence>
<dbReference type="SUPFAM" id="SSF48179">
    <property type="entry name" value="6-phosphogluconate dehydrogenase C-terminal domain-like"/>
    <property type="match status" value="1"/>
</dbReference>
<keyword evidence="9" id="KW-0057">Aromatic amino acid biosynthesis</keyword>
<dbReference type="KEGG" id="ccl:Clocl_0539"/>
<dbReference type="InterPro" id="IPR002912">
    <property type="entry name" value="ACT_dom"/>
</dbReference>
<evidence type="ECO:0000259" key="11">
    <source>
        <dbReference type="PROSITE" id="PS51176"/>
    </source>
</evidence>
<evidence type="ECO:0000256" key="9">
    <source>
        <dbReference type="ARBA" id="ARBA00023141"/>
    </source>
</evidence>
<evidence type="ECO:0000256" key="3">
    <source>
        <dbReference type="ARBA" id="ARBA00012068"/>
    </source>
</evidence>
<dbReference type="InterPro" id="IPR003099">
    <property type="entry name" value="Prephen_DH"/>
</dbReference>
<dbReference type="GO" id="GO:0008977">
    <property type="term" value="F:prephenate dehydrogenase (NAD+) activity"/>
    <property type="evidence" value="ECO:0007669"/>
    <property type="project" value="UniProtKB-EC"/>
</dbReference>
<dbReference type="GO" id="GO:0004665">
    <property type="term" value="F:prephenate dehydrogenase (NADP+) activity"/>
    <property type="evidence" value="ECO:0007669"/>
    <property type="project" value="InterPro"/>
</dbReference>
<dbReference type="SUPFAM" id="SSF51735">
    <property type="entry name" value="NAD(P)-binding Rossmann-fold domains"/>
    <property type="match status" value="1"/>
</dbReference>
<dbReference type="PANTHER" id="PTHR21363:SF0">
    <property type="entry name" value="PREPHENATE DEHYDROGENASE [NADP(+)]"/>
    <property type="match status" value="1"/>
</dbReference>
<keyword evidence="8" id="KW-0520">NAD</keyword>
<evidence type="ECO:0000313" key="13">
    <source>
        <dbReference type="EMBL" id="AEV67254.1"/>
    </source>
</evidence>
<evidence type="ECO:0000313" key="14">
    <source>
        <dbReference type="Proteomes" id="UP000005435"/>
    </source>
</evidence>
<evidence type="ECO:0000256" key="6">
    <source>
        <dbReference type="ARBA" id="ARBA00022605"/>
    </source>
</evidence>
<dbReference type="GO" id="GO:0006571">
    <property type="term" value="P:tyrosine biosynthetic process"/>
    <property type="evidence" value="ECO:0007669"/>
    <property type="project" value="UniProtKB-UniPathway"/>
</dbReference>
<dbReference type="EC" id="1.3.1.12" evidence="3"/>
<evidence type="ECO:0000256" key="5">
    <source>
        <dbReference type="ARBA" id="ARBA00022498"/>
    </source>
</evidence>
<dbReference type="GO" id="GO:0070403">
    <property type="term" value="F:NAD+ binding"/>
    <property type="evidence" value="ECO:0007669"/>
    <property type="project" value="InterPro"/>
</dbReference>
<evidence type="ECO:0000256" key="7">
    <source>
        <dbReference type="ARBA" id="ARBA00023002"/>
    </source>
</evidence>
<evidence type="ECO:0000256" key="10">
    <source>
        <dbReference type="ARBA" id="ARBA00049260"/>
    </source>
</evidence>
<dbReference type="eggNOG" id="COG0287">
    <property type="taxonomic scope" value="Bacteria"/>
</dbReference>
<evidence type="ECO:0000259" key="12">
    <source>
        <dbReference type="PROSITE" id="PS51671"/>
    </source>
</evidence>
<proteinExistence type="inferred from homology"/>